<dbReference type="PATRIC" id="fig|348151.3.peg.870"/>
<dbReference type="Gene3D" id="3.40.50.720">
    <property type="entry name" value="NAD(P)-binding Rossmann-like Domain"/>
    <property type="match status" value="1"/>
</dbReference>
<organism evidence="3 4">
    <name type="scientific">Furfurilactobacillus siliginis</name>
    <dbReference type="NCBI Taxonomy" id="348151"/>
    <lineage>
        <taxon>Bacteria</taxon>
        <taxon>Bacillati</taxon>
        <taxon>Bacillota</taxon>
        <taxon>Bacilli</taxon>
        <taxon>Lactobacillales</taxon>
        <taxon>Lactobacillaceae</taxon>
        <taxon>Furfurilactobacillus</taxon>
    </lineage>
</organism>
<dbReference type="Proteomes" id="UP000321429">
    <property type="component" value="Unassembled WGS sequence"/>
</dbReference>
<dbReference type="Proteomes" id="UP000051139">
    <property type="component" value="Unassembled WGS sequence"/>
</dbReference>
<protein>
    <submittedName>
        <fullName evidence="2">Epimerase</fullName>
    </submittedName>
    <submittedName>
        <fullName evidence="3">NmrA family protein</fullName>
    </submittedName>
</protein>
<evidence type="ECO:0000313" key="2">
    <source>
        <dbReference type="EMBL" id="GEK27729.1"/>
    </source>
</evidence>
<dbReference type="STRING" id="348151.IV55_GL000845"/>
<dbReference type="EMBL" id="BJUD01000001">
    <property type="protein sequence ID" value="GEK27729.1"/>
    <property type="molecule type" value="Genomic_DNA"/>
</dbReference>
<evidence type="ECO:0000313" key="3">
    <source>
        <dbReference type="EMBL" id="KRN96970.1"/>
    </source>
</evidence>
<dbReference type="RefSeq" id="WP_057808889.1">
    <property type="nucleotide sequence ID" value="NZ_BJUD01000001.1"/>
</dbReference>
<dbReference type="OrthoDB" id="339107at2"/>
<dbReference type="InterPro" id="IPR036291">
    <property type="entry name" value="NAD(P)-bd_dom_sf"/>
</dbReference>
<gene>
    <name evidence="3" type="ORF">IV55_GL000845</name>
    <name evidence="2" type="ORF">LSI01_00400</name>
</gene>
<evidence type="ECO:0000313" key="5">
    <source>
        <dbReference type="Proteomes" id="UP000321429"/>
    </source>
</evidence>
<dbReference type="SUPFAM" id="SSF51735">
    <property type="entry name" value="NAD(P)-binding Rossmann-fold domains"/>
    <property type="match status" value="1"/>
</dbReference>
<accession>A0A0R2LDA9</accession>
<dbReference type="InterPro" id="IPR008030">
    <property type="entry name" value="NmrA-like"/>
</dbReference>
<comment type="caution">
    <text evidence="3">The sequence shown here is derived from an EMBL/GenBank/DDBJ whole genome shotgun (WGS) entry which is preliminary data.</text>
</comment>
<keyword evidence="4" id="KW-1185">Reference proteome</keyword>
<evidence type="ECO:0000313" key="4">
    <source>
        <dbReference type="Proteomes" id="UP000051139"/>
    </source>
</evidence>
<dbReference type="PANTHER" id="PTHR43162:SF1">
    <property type="entry name" value="PRESTALK A DIFFERENTIATION PROTEIN A"/>
    <property type="match status" value="1"/>
</dbReference>
<reference evidence="3 4" key="1">
    <citation type="journal article" date="2015" name="Genome Announc.">
        <title>Expanding the biotechnology potential of lactobacilli through comparative genomics of 213 strains and associated genera.</title>
        <authorList>
            <person name="Sun Z."/>
            <person name="Harris H.M."/>
            <person name="McCann A."/>
            <person name="Guo C."/>
            <person name="Argimon S."/>
            <person name="Zhang W."/>
            <person name="Yang X."/>
            <person name="Jeffery I.B."/>
            <person name="Cooney J.C."/>
            <person name="Kagawa T.F."/>
            <person name="Liu W."/>
            <person name="Song Y."/>
            <person name="Salvetti E."/>
            <person name="Wrobel A."/>
            <person name="Rasinkangas P."/>
            <person name="Parkhill J."/>
            <person name="Rea M.C."/>
            <person name="O'Sullivan O."/>
            <person name="Ritari J."/>
            <person name="Douillard F.P."/>
            <person name="Paul Ross R."/>
            <person name="Yang R."/>
            <person name="Briner A.E."/>
            <person name="Felis G.E."/>
            <person name="de Vos W.M."/>
            <person name="Barrangou R."/>
            <person name="Klaenhammer T.R."/>
            <person name="Caufield P.W."/>
            <person name="Cui Y."/>
            <person name="Zhang H."/>
            <person name="O'Toole P.W."/>
        </authorList>
    </citation>
    <scope>NUCLEOTIDE SEQUENCE [LARGE SCALE GENOMIC DNA]</scope>
    <source>
        <strain evidence="3 4">DSM 22696</strain>
    </source>
</reference>
<dbReference type="AlphaFoldDB" id="A0A0R2LDA9"/>
<dbReference type="InterPro" id="IPR051604">
    <property type="entry name" value="Ergot_Alk_Oxidoreductase"/>
</dbReference>
<dbReference type="PANTHER" id="PTHR43162">
    <property type="match status" value="1"/>
</dbReference>
<sequence length="283" mass="31809">MILVTSAAGHTGRQIVSYLVAQGLPVAATDINEQVTKLPGIQKSFVGDLTDLKFQQKVVDAADQIVYIPPLFSPEEALIGKSLVDLAAKKQLQQFVFISVTHPILTTLLQHVAKRDVEEHLIYEGMTSQLPYTILQPMHYMHNFDVETVMRTGEYKMFYDIQSPIAYVDPQDVAEVVAKVIEEPAKHDKATYELVGTQPMSPVELVDQFNALTGQQARAEYIPVEDFLDGLNMQDLYLRAGFTQLANSYTNWGLDGNSNVLRMLLDREPTTFKDYLTRELAKL</sequence>
<dbReference type="Pfam" id="PF05368">
    <property type="entry name" value="NmrA"/>
    <property type="match status" value="1"/>
</dbReference>
<feature type="domain" description="NmrA-like" evidence="1">
    <location>
        <begin position="2"/>
        <end position="276"/>
    </location>
</feature>
<name>A0A0R2LDA9_9LACO</name>
<proteinExistence type="predicted"/>
<evidence type="ECO:0000259" key="1">
    <source>
        <dbReference type="Pfam" id="PF05368"/>
    </source>
</evidence>
<reference evidence="2 5" key="2">
    <citation type="submission" date="2019-07" db="EMBL/GenBank/DDBJ databases">
        <title>Whole genome shotgun sequence of Lactobacillus siliginis NBRC 101315.</title>
        <authorList>
            <person name="Hosoyama A."/>
            <person name="Uohara A."/>
            <person name="Ohji S."/>
            <person name="Ichikawa N."/>
        </authorList>
    </citation>
    <scope>NUCLEOTIDE SEQUENCE [LARGE SCALE GENOMIC DNA]</scope>
    <source>
        <strain evidence="2 5">NBRC 101315</strain>
    </source>
</reference>
<dbReference type="EMBL" id="JQCB01000002">
    <property type="protein sequence ID" value="KRN96970.1"/>
    <property type="molecule type" value="Genomic_DNA"/>
</dbReference>